<organism evidence="2 3">
    <name type="scientific">Tanacetum coccineum</name>
    <dbReference type="NCBI Taxonomy" id="301880"/>
    <lineage>
        <taxon>Eukaryota</taxon>
        <taxon>Viridiplantae</taxon>
        <taxon>Streptophyta</taxon>
        <taxon>Embryophyta</taxon>
        <taxon>Tracheophyta</taxon>
        <taxon>Spermatophyta</taxon>
        <taxon>Magnoliopsida</taxon>
        <taxon>eudicotyledons</taxon>
        <taxon>Gunneridae</taxon>
        <taxon>Pentapetalae</taxon>
        <taxon>asterids</taxon>
        <taxon>campanulids</taxon>
        <taxon>Asterales</taxon>
        <taxon>Asteraceae</taxon>
        <taxon>Asteroideae</taxon>
        <taxon>Anthemideae</taxon>
        <taxon>Anthemidinae</taxon>
        <taxon>Tanacetum</taxon>
    </lineage>
</organism>
<feature type="compositionally biased region" description="Basic and acidic residues" evidence="1">
    <location>
        <begin position="36"/>
        <end position="46"/>
    </location>
</feature>
<reference evidence="2" key="2">
    <citation type="submission" date="2022-01" db="EMBL/GenBank/DDBJ databases">
        <authorList>
            <person name="Yamashiro T."/>
            <person name="Shiraishi A."/>
            <person name="Satake H."/>
            <person name="Nakayama K."/>
        </authorList>
    </citation>
    <scope>NUCLEOTIDE SEQUENCE</scope>
</reference>
<feature type="region of interest" description="Disordered" evidence="1">
    <location>
        <begin position="1"/>
        <end position="60"/>
    </location>
</feature>
<proteinExistence type="predicted"/>
<protein>
    <submittedName>
        <fullName evidence="2">Uncharacterized protein</fullName>
    </submittedName>
</protein>
<evidence type="ECO:0000313" key="2">
    <source>
        <dbReference type="EMBL" id="GJU08746.1"/>
    </source>
</evidence>
<evidence type="ECO:0000256" key="1">
    <source>
        <dbReference type="SAM" id="MobiDB-lite"/>
    </source>
</evidence>
<evidence type="ECO:0000313" key="3">
    <source>
        <dbReference type="Proteomes" id="UP001151760"/>
    </source>
</evidence>
<comment type="caution">
    <text evidence="2">The sequence shown here is derived from an EMBL/GenBank/DDBJ whole genome shotgun (WGS) entry which is preliminary data.</text>
</comment>
<dbReference type="Proteomes" id="UP001151760">
    <property type="component" value="Unassembled WGS sequence"/>
</dbReference>
<accession>A0ABQ5J8V7</accession>
<dbReference type="EMBL" id="BQNB010021663">
    <property type="protein sequence ID" value="GJU08746.1"/>
    <property type="molecule type" value="Genomic_DNA"/>
</dbReference>
<name>A0ABQ5J8V7_9ASTR</name>
<keyword evidence="3" id="KW-1185">Reference proteome</keyword>
<gene>
    <name evidence="2" type="ORF">Tco_1125176</name>
</gene>
<reference evidence="2" key="1">
    <citation type="journal article" date="2022" name="Int. J. Mol. Sci.">
        <title>Draft Genome of Tanacetum Coccineum: Genomic Comparison of Closely Related Tanacetum-Family Plants.</title>
        <authorList>
            <person name="Yamashiro T."/>
            <person name="Shiraishi A."/>
            <person name="Nakayama K."/>
            <person name="Satake H."/>
        </authorList>
    </citation>
    <scope>NUCLEOTIDE SEQUENCE</scope>
</reference>
<sequence>MNYKPVVAGNQSNGNAGTKAYNDADPKSSPDAGFKPSREEEKKDAEDPGNEDSDTNTINTVSLTINDAGIEVNVGDPKSSIEHSDYLNMPELEDIVYSDDDEDVGAKADMNNLDAFMPISHIPTTRIHKDHLVDQIIRDLNSAPQIRRMTKNLKEHGLFSLVSGKGTKP</sequence>